<protein>
    <submittedName>
        <fullName evidence="2">Formiminotransferase N-terminal subdomain-containing protein</fullName>
    </submittedName>
</protein>
<dbReference type="Pfam" id="PF07837">
    <property type="entry name" value="FTCD_N"/>
    <property type="match status" value="1"/>
</dbReference>
<sequence length="379" mass="42106">MILQSCTSSLVACNIYITSAASAALPSLLSRAQDHCRQLRLVQQQQQRKDENNDSNTAAAAVVHAYADIPYDRSSFHLAGRSDCVAEVAISLIQNALNEIELKNNNDNDASNKLEARHPFVGLVDHVSVMSITSQESGTTTSTTTAAAASAARQIGSQIDQSNSNSIKIHYYGMACPNNTPLATVRRKTSFFNSGGAHDNNISDNNENQQQQQYEKGECTIGTPLDFVENYNIRLTPNVDFGTAKTLTQVLRGRNIATKGMGVPGVEALTLPYIRHADHGGNVYEVACNLLEPKIGSVEQIEVELEKWIQQQKQQLLSKDDGDDMNDQYDRDYFIEKAYRVGTTEEQCLSLLKNADEDEYWIRYDQQVFSRFNAFLGYK</sequence>
<evidence type="ECO:0000313" key="3">
    <source>
        <dbReference type="Proteomes" id="UP001224775"/>
    </source>
</evidence>
<accession>A0AAD8XWE9</accession>
<dbReference type="GO" id="GO:0005542">
    <property type="term" value="F:folic acid binding"/>
    <property type="evidence" value="ECO:0007669"/>
    <property type="project" value="InterPro"/>
</dbReference>
<dbReference type="InterPro" id="IPR012886">
    <property type="entry name" value="Formiminotransferase_N"/>
</dbReference>
<dbReference type="PANTHER" id="PTHR12234:SF1">
    <property type="entry name" value="FORMIMINOTRANSFERASE N-TERMINAL SUBDOMAIN-CONTAINING PROTEIN"/>
    <property type="match status" value="1"/>
</dbReference>
<dbReference type="Gene3D" id="3.30.990.10">
    <property type="entry name" value="Formiminotransferase, N-terminal subdomain"/>
    <property type="match status" value="1"/>
</dbReference>
<dbReference type="AlphaFoldDB" id="A0AAD8XWE9"/>
<dbReference type="InterPro" id="IPR037064">
    <property type="entry name" value="Formiminotransferase_N_sf"/>
</dbReference>
<dbReference type="EMBL" id="JATAAI010000036">
    <property type="protein sequence ID" value="KAK1734927.1"/>
    <property type="molecule type" value="Genomic_DNA"/>
</dbReference>
<organism evidence="2 3">
    <name type="scientific">Skeletonema marinoi</name>
    <dbReference type="NCBI Taxonomy" id="267567"/>
    <lineage>
        <taxon>Eukaryota</taxon>
        <taxon>Sar</taxon>
        <taxon>Stramenopiles</taxon>
        <taxon>Ochrophyta</taxon>
        <taxon>Bacillariophyta</taxon>
        <taxon>Coscinodiscophyceae</taxon>
        <taxon>Thalassiosirophycidae</taxon>
        <taxon>Thalassiosirales</taxon>
        <taxon>Skeletonemataceae</taxon>
        <taxon>Skeletonema</taxon>
        <taxon>Skeletonema marinoi-dohrnii complex</taxon>
    </lineage>
</organism>
<dbReference type="PANTHER" id="PTHR12234">
    <property type="entry name" value="FORMIMINOTRANSFERASE-CYCLODEAMINASE"/>
    <property type="match status" value="1"/>
</dbReference>
<evidence type="ECO:0000313" key="2">
    <source>
        <dbReference type="EMBL" id="KAK1734927.1"/>
    </source>
</evidence>
<proteinExistence type="predicted"/>
<reference evidence="2" key="1">
    <citation type="submission" date="2023-06" db="EMBL/GenBank/DDBJ databases">
        <title>Survivors Of The Sea: Transcriptome response of Skeletonema marinoi to long-term dormancy.</title>
        <authorList>
            <person name="Pinder M.I.M."/>
            <person name="Kourtchenko O."/>
            <person name="Robertson E.K."/>
            <person name="Larsson T."/>
            <person name="Maumus F."/>
            <person name="Osuna-Cruz C.M."/>
            <person name="Vancaester E."/>
            <person name="Stenow R."/>
            <person name="Vandepoele K."/>
            <person name="Ploug H."/>
            <person name="Bruchert V."/>
            <person name="Godhe A."/>
            <person name="Topel M."/>
        </authorList>
    </citation>
    <scope>NUCLEOTIDE SEQUENCE</scope>
    <source>
        <strain evidence="2">R05AC</strain>
    </source>
</reference>
<dbReference type="InterPro" id="IPR022384">
    <property type="entry name" value="FormiminoTrfase_cat_dom_sf"/>
</dbReference>
<name>A0AAD8XWE9_9STRA</name>
<dbReference type="Proteomes" id="UP001224775">
    <property type="component" value="Unassembled WGS sequence"/>
</dbReference>
<gene>
    <name evidence="2" type="ORF">QTG54_014387</name>
</gene>
<feature type="domain" description="Formiminotransferase N-terminal subdomain" evidence="1">
    <location>
        <begin position="9"/>
        <end position="199"/>
    </location>
</feature>
<keyword evidence="3" id="KW-1185">Reference proteome</keyword>
<dbReference type="GO" id="GO:0016740">
    <property type="term" value="F:transferase activity"/>
    <property type="evidence" value="ECO:0007669"/>
    <property type="project" value="InterPro"/>
</dbReference>
<comment type="caution">
    <text evidence="2">The sequence shown here is derived from an EMBL/GenBank/DDBJ whole genome shotgun (WGS) entry which is preliminary data.</text>
</comment>
<evidence type="ECO:0000259" key="1">
    <source>
        <dbReference type="SMART" id="SM01222"/>
    </source>
</evidence>
<dbReference type="InterPro" id="IPR051623">
    <property type="entry name" value="FTCD"/>
</dbReference>
<dbReference type="SUPFAM" id="SSF55116">
    <property type="entry name" value="Formiminotransferase domain of formiminotransferase-cyclodeaminase"/>
    <property type="match status" value="1"/>
</dbReference>
<dbReference type="SMART" id="SM01222">
    <property type="entry name" value="FTCD_N"/>
    <property type="match status" value="1"/>
</dbReference>